<feature type="domain" description="Reverse transcriptase" evidence="1">
    <location>
        <begin position="91"/>
        <end position="198"/>
    </location>
</feature>
<dbReference type="Proteomes" id="UP000325315">
    <property type="component" value="Unassembled WGS sequence"/>
</dbReference>
<dbReference type="PANTHER" id="PTHR24559">
    <property type="entry name" value="TRANSPOSON TY3-I GAG-POL POLYPROTEIN"/>
    <property type="match status" value="1"/>
</dbReference>
<dbReference type="InterPro" id="IPR043502">
    <property type="entry name" value="DNA/RNA_pol_sf"/>
</dbReference>
<dbReference type="AlphaFoldDB" id="A0A5B6W7K3"/>
<dbReference type="CDD" id="cd01647">
    <property type="entry name" value="RT_LTR"/>
    <property type="match status" value="1"/>
</dbReference>
<dbReference type="SUPFAM" id="SSF56672">
    <property type="entry name" value="DNA/RNA polymerases"/>
    <property type="match status" value="1"/>
</dbReference>
<evidence type="ECO:0000259" key="1">
    <source>
        <dbReference type="Pfam" id="PF00078"/>
    </source>
</evidence>
<dbReference type="PANTHER" id="PTHR24559:SF436">
    <property type="entry name" value="RNA-DIRECTED DNA POLYMERASE HOMOLOG"/>
    <property type="match status" value="1"/>
</dbReference>
<evidence type="ECO:0000313" key="2">
    <source>
        <dbReference type="EMBL" id="KAA3477225.1"/>
    </source>
</evidence>
<name>A0A5B6W7K3_9ROSI</name>
<keyword evidence="2" id="KW-0548">Nucleotidyltransferase</keyword>
<dbReference type="Gene3D" id="3.10.10.10">
    <property type="entry name" value="HIV Type 1 Reverse Transcriptase, subunit A, domain 1"/>
    <property type="match status" value="2"/>
</dbReference>
<protein>
    <submittedName>
        <fullName evidence="2">Reverse transcriptase</fullName>
    </submittedName>
</protein>
<dbReference type="EMBL" id="SMMG02000004">
    <property type="protein sequence ID" value="KAA3477225.1"/>
    <property type="molecule type" value="Genomic_DNA"/>
</dbReference>
<accession>A0A5B6W7K3</accession>
<keyword evidence="2" id="KW-0808">Transferase</keyword>
<dbReference type="InterPro" id="IPR043128">
    <property type="entry name" value="Rev_trsase/Diguanyl_cyclase"/>
</dbReference>
<proteinExistence type="predicted"/>
<dbReference type="InterPro" id="IPR053134">
    <property type="entry name" value="RNA-dir_DNA_polymerase"/>
</dbReference>
<gene>
    <name evidence="2" type="ORF">EPI10_011126</name>
</gene>
<dbReference type="Pfam" id="PF00078">
    <property type="entry name" value="RVT_1"/>
    <property type="match status" value="1"/>
</dbReference>
<dbReference type="InterPro" id="IPR000477">
    <property type="entry name" value="RT_dom"/>
</dbReference>
<dbReference type="OrthoDB" id="1938670at2759"/>
<dbReference type="GO" id="GO:0003964">
    <property type="term" value="F:RNA-directed DNA polymerase activity"/>
    <property type="evidence" value="ECO:0007669"/>
    <property type="project" value="UniProtKB-KW"/>
</dbReference>
<evidence type="ECO:0000313" key="3">
    <source>
        <dbReference type="Proteomes" id="UP000325315"/>
    </source>
</evidence>
<organism evidence="2 3">
    <name type="scientific">Gossypium australe</name>
    <dbReference type="NCBI Taxonomy" id="47621"/>
    <lineage>
        <taxon>Eukaryota</taxon>
        <taxon>Viridiplantae</taxon>
        <taxon>Streptophyta</taxon>
        <taxon>Embryophyta</taxon>
        <taxon>Tracheophyta</taxon>
        <taxon>Spermatophyta</taxon>
        <taxon>Magnoliopsida</taxon>
        <taxon>eudicotyledons</taxon>
        <taxon>Gunneridae</taxon>
        <taxon>Pentapetalae</taxon>
        <taxon>rosids</taxon>
        <taxon>malvids</taxon>
        <taxon>Malvales</taxon>
        <taxon>Malvaceae</taxon>
        <taxon>Malvoideae</taxon>
        <taxon>Gossypium</taxon>
    </lineage>
</organism>
<comment type="caution">
    <text evidence="2">The sequence shown here is derived from an EMBL/GenBank/DDBJ whole genome shotgun (WGS) entry which is preliminary data.</text>
</comment>
<sequence>MPAELHKKLPLKREVNHRIELMPNAELLVKASYWLSLLKLLDARFIRPFTSFGAPVLFQKNHDGSMRLYIDYRTLNKITVKNKYSIPLIMYHQVRIAKGDEPSTTCVTRHGSYEFLVMPIRLTNARATFCTVMIKVLQPFLDYFMVIYLEDIVVYGKLLGEYVKHLREVFQTLQENECYVKEDKCLFAQRDVPFLGHIVKGGKT</sequence>
<reference evidence="3" key="1">
    <citation type="journal article" date="2019" name="Plant Biotechnol. J.">
        <title>Genome sequencing of the Australian wild diploid species Gossypium australe highlights disease resistance and delayed gland morphogenesis.</title>
        <authorList>
            <person name="Cai Y."/>
            <person name="Cai X."/>
            <person name="Wang Q."/>
            <person name="Wang P."/>
            <person name="Zhang Y."/>
            <person name="Cai C."/>
            <person name="Xu Y."/>
            <person name="Wang K."/>
            <person name="Zhou Z."/>
            <person name="Wang C."/>
            <person name="Geng S."/>
            <person name="Li B."/>
            <person name="Dong Q."/>
            <person name="Hou Y."/>
            <person name="Wang H."/>
            <person name="Ai P."/>
            <person name="Liu Z."/>
            <person name="Yi F."/>
            <person name="Sun M."/>
            <person name="An G."/>
            <person name="Cheng J."/>
            <person name="Zhang Y."/>
            <person name="Shi Q."/>
            <person name="Xie Y."/>
            <person name="Shi X."/>
            <person name="Chang Y."/>
            <person name="Huang F."/>
            <person name="Chen Y."/>
            <person name="Hong S."/>
            <person name="Mi L."/>
            <person name="Sun Q."/>
            <person name="Zhang L."/>
            <person name="Zhou B."/>
            <person name="Peng R."/>
            <person name="Zhang X."/>
            <person name="Liu F."/>
        </authorList>
    </citation>
    <scope>NUCLEOTIDE SEQUENCE [LARGE SCALE GENOMIC DNA]</scope>
    <source>
        <strain evidence="3">cv. PA1801</strain>
    </source>
</reference>
<keyword evidence="3" id="KW-1185">Reference proteome</keyword>
<keyword evidence="2" id="KW-0695">RNA-directed DNA polymerase</keyword>
<dbReference type="Gene3D" id="3.30.70.270">
    <property type="match status" value="1"/>
</dbReference>